<keyword evidence="6" id="KW-0158">Chromosome</keyword>
<comment type="caution">
    <text evidence="25">The sequence shown here is derived from an EMBL/GenBank/DDBJ whole genome shotgun (WGS) entry which is preliminary data.</text>
</comment>
<evidence type="ECO:0000256" key="16">
    <source>
        <dbReference type="ARBA" id="ARBA00023163"/>
    </source>
</evidence>
<dbReference type="GO" id="GO:0003677">
    <property type="term" value="F:DNA binding"/>
    <property type="evidence" value="ECO:0007669"/>
    <property type="project" value="UniProtKB-UniRule"/>
</dbReference>
<keyword evidence="18" id="KW-0395">Inflammatory response</keyword>
<evidence type="ECO:0000256" key="15">
    <source>
        <dbReference type="ARBA" id="ARBA00023157"/>
    </source>
</evidence>
<dbReference type="InterPro" id="IPR016024">
    <property type="entry name" value="ARM-type_fold"/>
</dbReference>
<dbReference type="OrthoDB" id="1919336at2759"/>
<feature type="domain" description="HMG box" evidence="24">
    <location>
        <begin position="139"/>
        <end position="207"/>
    </location>
</feature>
<dbReference type="EMBL" id="JAICCE010000013">
    <property type="protein sequence ID" value="KAG9269389.1"/>
    <property type="molecule type" value="Genomic_DNA"/>
</dbReference>
<dbReference type="GO" id="GO:0006954">
    <property type="term" value="P:inflammatory response"/>
    <property type="evidence" value="ECO:0007669"/>
    <property type="project" value="UniProtKB-KW"/>
</dbReference>
<evidence type="ECO:0000256" key="23">
    <source>
        <dbReference type="SAM" id="MobiDB-lite"/>
    </source>
</evidence>
<keyword evidence="7" id="KW-0963">Cytoplasm</keyword>
<feature type="region of interest" description="Disordered" evidence="23">
    <location>
        <begin position="120"/>
        <end position="145"/>
    </location>
</feature>
<feature type="DNA-binding region" description="HMG box" evidence="22">
    <location>
        <begin position="139"/>
        <end position="207"/>
    </location>
</feature>
<dbReference type="FunFam" id="1.10.30.10:FF:000018">
    <property type="entry name" value="High mobility group protein B2"/>
    <property type="match status" value="1"/>
</dbReference>
<evidence type="ECO:0000256" key="19">
    <source>
        <dbReference type="ARBA" id="ARBA00023242"/>
    </source>
</evidence>
<evidence type="ECO:0000256" key="12">
    <source>
        <dbReference type="ARBA" id="ARBA00023015"/>
    </source>
</evidence>
<keyword evidence="13" id="KW-0558">Oxidation</keyword>
<evidence type="ECO:0000256" key="14">
    <source>
        <dbReference type="ARBA" id="ARBA00023125"/>
    </source>
</evidence>
<dbReference type="PRINTS" id="PR00886">
    <property type="entry name" value="HIGHMOBLTY12"/>
</dbReference>
<dbReference type="PANTHER" id="PTHR48112:SF3">
    <property type="entry name" value="HIGH MOBILITY GROUP PROTEIN B2"/>
    <property type="match status" value="1"/>
</dbReference>
<keyword evidence="10" id="KW-0677">Repeat</keyword>
<feature type="compositionally biased region" description="Acidic residues" evidence="23">
    <location>
        <begin position="230"/>
        <end position="256"/>
    </location>
</feature>
<organism evidence="25 26">
    <name type="scientific">Astyanax mexicanus</name>
    <name type="common">Blind cave fish</name>
    <name type="synonym">Astyanax fasciatus mexicanus</name>
    <dbReference type="NCBI Taxonomy" id="7994"/>
    <lineage>
        <taxon>Eukaryota</taxon>
        <taxon>Metazoa</taxon>
        <taxon>Chordata</taxon>
        <taxon>Craniata</taxon>
        <taxon>Vertebrata</taxon>
        <taxon>Euteleostomi</taxon>
        <taxon>Actinopterygii</taxon>
        <taxon>Neopterygii</taxon>
        <taxon>Teleostei</taxon>
        <taxon>Ostariophysi</taxon>
        <taxon>Characiformes</taxon>
        <taxon>Characoidei</taxon>
        <taxon>Acestrorhamphidae</taxon>
        <taxon>Acestrorhamphinae</taxon>
        <taxon>Astyanax</taxon>
    </lineage>
</organism>
<evidence type="ECO:0000256" key="21">
    <source>
        <dbReference type="ARBA" id="ARBA00041514"/>
    </source>
</evidence>
<dbReference type="InterPro" id="IPR009071">
    <property type="entry name" value="HMG_box_dom"/>
</dbReference>
<evidence type="ECO:0000256" key="7">
    <source>
        <dbReference type="ARBA" id="ARBA00022490"/>
    </source>
</evidence>
<dbReference type="Pfam" id="PF00505">
    <property type="entry name" value="HMG_box"/>
    <property type="match status" value="1"/>
</dbReference>
<dbReference type="GO" id="GO:0045087">
    <property type="term" value="P:innate immune response"/>
    <property type="evidence" value="ECO:0007669"/>
    <property type="project" value="UniProtKB-KW"/>
</dbReference>
<accession>A0A8T2LD92</accession>
<dbReference type="InterPro" id="IPR036910">
    <property type="entry name" value="HMG_box_dom_sf"/>
</dbReference>
<dbReference type="Gene3D" id="1.10.30.10">
    <property type="entry name" value="High mobility group box domain"/>
    <property type="match status" value="2"/>
</dbReference>
<evidence type="ECO:0000259" key="24">
    <source>
        <dbReference type="PROSITE" id="PS50118"/>
    </source>
</evidence>
<evidence type="ECO:0000256" key="5">
    <source>
        <dbReference type="ARBA" id="ARBA00008774"/>
    </source>
</evidence>
<proteinExistence type="inferred from homology"/>
<comment type="subcellular location">
    <subcellularLocation>
        <location evidence="2">Chromosome</location>
    </subcellularLocation>
    <subcellularLocation>
        <location evidence="3">Cytoplasm</location>
    </subcellularLocation>
    <subcellularLocation>
        <location evidence="1">Nucleus</location>
    </subcellularLocation>
    <subcellularLocation>
        <location evidence="4">Secreted</location>
    </subcellularLocation>
</comment>
<dbReference type="SMART" id="SM00398">
    <property type="entry name" value="HMG"/>
    <property type="match status" value="2"/>
</dbReference>
<dbReference type="GO" id="GO:0006357">
    <property type="term" value="P:regulation of transcription by RNA polymerase II"/>
    <property type="evidence" value="ECO:0007669"/>
    <property type="project" value="TreeGrafter"/>
</dbReference>
<keyword evidence="8" id="KW-0964">Secreted</keyword>
<dbReference type="GO" id="GO:0005737">
    <property type="term" value="C:cytoplasm"/>
    <property type="evidence" value="ECO:0007669"/>
    <property type="project" value="UniProtKB-SubCell"/>
</dbReference>
<keyword evidence="14 22" id="KW-0238">DNA-binding</keyword>
<dbReference type="AlphaFoldDB" id="A0A8T2LD92"/>
<evidence type="ECO:0000256" key="4">
    <source>
        <dbReference type="ARBA" id="ARBA00004613"/>
    </source>
</evidence>
<dbReference type="Pfam" id="PF09011">
    <property type="entry name" value="HMG_box_2"/>
    <property type="match status" value="1"/>
</dbReference>
<evidence type="ECO:0000256" key="6">
    <source>
        <dbReference type="ARBA" id="ARBA00022454"/>
    </source>
</evidence>
<feature type="DNA-binding region" description="HMG box" evidence="22">
    <location>
        <begin position="51"/>
        <end position="121"/>
    </location>
</feature>
<evidence type="ECO:0000256" key="8">
    <source>
        <dbReference type="ARBA" id="ARBA00022525"/>
    </source>
</evidence>
<dbReference type="PROSITE" id="PS50118">
    <property type="entry name" value="HMG_BOX_2"/>
    <property type="match status" value="2"/>
</dbReference>
<keyword evidence="9" id="KW-0399">Innate immunity</keyword>
<evidence type="ECO:0000256" key="20">
    <source>
        <dbReference type="ARBA" id="ARBA00040400"/>
    </source>
</evidence>
<evidence type="ECO:0000313" key="26">
    <source>
        <dbReference type="Proteomes" id="UP000752171"/>
    </source>
</evidence>
<evidence type="ECO:0000256" key="11">
    <source>
        <dbReference type="ARBA" id="ARBA00022859"/>
    </source>
</evidence>
<evidence type="ECO:0000313" key="25">
    <source>
        <dbReference type="EMBL" id="KAG9269389.1"/>
    </source>
</evidence>
<sequence>MYYIKQQLDSVLLEAGWRVTSRGALSNGSGQTALQKQPDPQRVMVKDANKPKGRTSAYAFFVLSSRDELKKKSPGTSVNFGKFSKKCSEDWKALTPSEKKKFEDLAKADKARYDEEMKSYVPPKGMGKMGRKKKDPNAPKRPPSAFFIFCSEHRPAVKSEHPNLTIGEIAKKLGEKWSKLSTKDRSPFDQKAVLLREKYEKEVAAYRSGGSVAKRGPGRPTGSTKKAHADDDDDDDDEDDEDDDEEDDDEEDEDDE</sequence>
<dbReference type="GO" id="GO:0005576">
    <property type="term" value="C:extracellular region"/>
    <property type="evidence" value="ECO:0007669"/>
    <property type="project" value="UniProtKB-SubCell"/>
</dbReference>
<evidence type="ECO:0000256" key="18">
    <source>
        <dbReference type="ARBA" id="ARBA00023198"/>
    </source>
</evidence>
<name>A0A8T2LD92_ASTMX</name>
<evidence type="ECO:0000256" key="9">
    <source>
        <dbReference type="ARBA" id="ARBA00022588"/>
    </source>
</evidence>
<evidence type="ECO:0000256" key="17">
    <source>
        <dbReference type="ARBA" id="ARBA00023172"/>
    </source>
</evidence>
<dbReference type="GO" id="GO:0005694">
    <property type="term" value="C:chromosome"/>
    <property type="evidence" value="ECO:0007669"/>
    <property type="project" value="UniProtKB-SubCell"/>
</dbReference>
<keyword evidence="11" id="KW-0391">Immunity</keyword>
<protein>
    <recommendedName>
        <fullName evidence="20">High mobility group protein B2</fullName>
    </recommendedName>
    <alternativeName>
        <fullName evidence="21">High mobility group protein 2</fullName>
    </alternativeName>
</protein>
<feature type="domain" description="HMG box" evidence="24">
    <location>
        <begin position="51"/>
        <end position="121"/>
    </location>
</feature>
<comment type="similarity">
    <text evidence="5">Belongs to the HMGB family.</text>
</comment>
<keyword evidence="16" id="KW-0804">Transcription</keyword>
<dbReference type="GO" id="GO:0005634">
    <property type="term" value="C:nucleus"/>
    <property type="evidence" value="ECO:0007669"/>
    <property type="project" value="UniProtKB-SubCell"/>
</dbReference>
<keyword evidence="15" id="KW-1015">Disulfide bond</keyword>
<evidence type="ECO:0000256" key="3">
    <source>
        <dbReference type="ARBA" id="ARBA00004496"/>
    </source>
</evidence>
<dbReference type="PANTHER" id="PTHR48112">
    <property type="entry name" value="HIGH MOBILITY GROUP PROTEIN DSP1"/>
    <property type="match status" value="1"/>
</dbReference>
<dbReference type="CDD" id="cd21979">
    <property type="entry name" value="HMG-box_HMGB_rpt2"/>
    <property type="match status" value="1"/>
</dbReference>
<dbReference type="FunFam" id="1.10.30.10:FF:000006">
    <property type="entry name" value="High mobility group protein B1"/>
    <property type="match status" value="1"/>
</dbReference>
<dbReference type="Proteomes" id="UP000752171">
    <property type="component" value="Unassembled WGS sequence"/>
</dbReference>
<dbReference type="SUPFAM" id="SSF47095">
    <property type="entry name" value="HMG-box"/>
    <property type="match status" value="2"/>
</dbReference>
<keyword evidence="12" id="KW-0805">Transcription regulation</keyword>
<evidence type="ECO:0000256" key="22">
    <source>
        <dbReference type="PROSITE-ProRule" id="PRU00267"/>
    </source>
</evidence>
<dbReference type="CDD" id="cd21978">
    <property type="entry name" value="HMG-box_HMGB_rpt1"/>
    <property type="match status" value="1"/>
</dbReference>
<dbReference type="InterPro" id="IPR050342">
    <property type="entry name" value="HMGB"/>
</dbReference>
<keyword evidence="17" id="KW-0233">DNA recombination</keyword>
<evidence type="ECO:0000256" key="13">
    <source>
        <dbReference type="ARBA" id="ARBA00023097"/>
    </source>
</evidence>
<dbReference type="GO" id="GO:0006310">
    <property type="term" value="P:DNA recombination"/>
    <property type="evidence" value="ECO:0007669"/>
    <property type="project" value="UniProtKB-KW"/>
</dbReference>
<dbReference type="SUPFAM" id="SSF48371">
    <property type="entry name" value="ARM repeat"/>
    <property type="match status" value="1"/>
</dbReference>
<keyword evidence="19 22" id="KW-0539">Nucleus</keyword>
<evidence type="ECO:0000256" key="2">
    <source>
        <dbReference type="ARBA" id="ARBA00004286"/>
    </source>
</evidence>
<gene>
    <name evidence="25" type="primary">HMGB2</name>
    <name evidence="25" type="ORF">AMEX_G16425</name>
</gene>
<feature type="region of interest" description="Disordered" evidence="23">
    <location>
        <begin position="205"/>
        <end position="256"/>
    </location>
</feature>
<evidence type="ECO:0000256" key="10">
    <source>
        <dbReference type="ARBA" id="ARBA00022737"/>
    </source>
</evidence>
<evidence type="ECO:0000256" key="1">
    <source>
        <dbReference type="ARBA" id="ARBA00004123"/>
    </source>
</evidence>
<reference evidence="25 26" key="1">
    <citation type="submission" date="2021-07" db="EMBL/GenBank/DDBJ databases">
        <authorList>
            <person name="Imarazene B."/>
            <person name="Zahm M."/>
            <person name="Klopp C."/>
            <person name="Cabau C."/>
            <person name="Beille S."/>
            <person name="Jouanno E."/>
            <person name="Castinel A."/>
            <person name="Lluch J."/>
            <person name="Gil L."/>
            <person name="Kuchtly C."/>
            <person name="Lopez Roques C."/>
            <person name="Donnadieu C."/>
            <person name="Parrinello H."/>
            <person name="Journot L."/>
            <person name="Du K."/>
            <person name="Schartl M."/>
            <person name="Retaux S."/>
            <person name="Guiguen Y."/>
        </authorList>
    </citation>
    <scope>NUCLEOTIDE SEQUENCE [LARGE SCALE GENOMIC DNA]</scope>
    <source>
        <strain evidence="25">Pach_M1</strain>
        <tissue evidence="25">Testis</tissue>
    </source>
</reference>